<feature type="transmembrane region" description="Helical" evidence="8">
    <location>
        <begin position="31"/>
        <end position="55"/>
    </location>
</feature>
<dbReference type="SUPFAM" id="SSF103473">
    <property type="entry name" value="MFS general substrate transporter"/>
    <property type="match status" value="1"/>
</dbReference>
<dbReference type="InterPro" id="IPR036259">
    <property type="entry name" value="MFS_trans_sf"/>
</dbReference>
<evidence type="ECO:0000256" key="7">
    <source>
        <dbReference type="RuleBase" id="RU003346"/>
    </source>
</evidence>
<feature type="transmembrane region" description="Helical" evidence="8">
    <location>
        <begin position="420"/>
        <end position="441"/>
    </location>
</feature>
<dbReference type="PANTHER" id="PTHR48022">
    <property type="entry name" value="PLASTIDIC GLUCOSE TRANSPORTER 4"/>
    <property type="match status" value="1"/>
</dbReference>
<feature type="transmembrane region" description="Helical" evidence="8">
    <location>
        <begin position="164"/>
        <end position="187"/>
    </location>
</feature>
<feature type="transmembrane region" description="Helical" evidence="8">
    <location>
        <begin position="317"/>
        <end position="337"/>
    </location>
</feature>
<evidence type="ECO:0000259" key="9">
    <source>
        <dbReference type="PROSITE" id="PS50850"/>
    </source>
</evidence>
<feature type="transmembrane region" description="Helical" evidence="8">
    <location>
        <begin position="447"/>
        <end position="468"/>
    </location>
</feature>
<feature type="domain" description="Major facilitator superfamily (MFS) profile" evidence="9">
    <location>
        <begin position="33"/>
        <end position="472"/>
    </location>
</feature>
<dbReference type="PANTHER" id="PTHR48022:SF11">
    <property type="entry name" value="MONOSACCHARIDE TRANSPORTER (HXT8), PUTATIVE (AFU_ORTHOLOGUE AFUA_2G08120)-RELATED"/>
    <property type="match status" value="1"/>
</dbReference>
<evidence type="ECO:0000256" key="1">
    <source>
        <dbReference type="ARBA" id="ARBA00004141"/>
    </source>
</evidence>
<dbReference type="PROSITE" id="PS00216">
    <property type="entry name" value="SUGAR_TRANSPORT_1"/>
    <property type="match status" value="1"/>
</dbReference>
<feature type="transmembrane region" description="Helical" evidence="8">
    <location>
        <begin position="349"/>
        <end position="368"/>
    </location>
</feature>
<evidence type="ECO:0000256" key="2">
    <source>
        <dbReference type="ARBA" id="ARBA00010992"/>
    </source>
</evidence>
<dbReference type="InterPro" id="IPR003663">
    <property type="entry name" value="Sugar/inositol_transpt"/>
</dbReference>
<evidence type="ECO:0000256" key="4">
    <source>
        <dbReference type="ARBA" id="ARBA00022692"/>
    </source>
</evidence>
<dbReference type="InterPro" id="IPR020846">
    <property type="entry name" value="MFS_dom"/>
</dbReference>
<evidence type="ECO:0000256" key="3">
    <source>
        <dbReference type="ARBA" id="ARBA00022448"/>
    </source>
</evidence>
<dbReference type="GO" id="GO:0005351">
    <property type="term" value="F:carbohydrate:proton symporter activity"/>
    <property type="evidence" value="ECO:0007669"/>
    <property type="project" value="TreeGrafter"/>
</dbReference>
<dbReference type="EMBL" id="JAVRRD010000025">
    <property type="protein sequence ID" value="KAK5047428.1"/>
    <property type="molecule type" value="Genomic_DNA"/>
</dbReference>
<evidence type="ECO:0000256" key="8">
    <source>
        <dbReference type="SAM" id="Phobius"/>
    </source>
</evidence>
<dbReference type="GeneID" id="89974696"/>
<comment type="subcellular location">
    <subcellularLocation>
        <location evidence="1">Membrane</location>
        <topology evidence="1">Multi-pass membrane protein</topology>
    </subcellularLocation>
</comment>
<evidence type="ECO:0000256" key="6">
    <source>
        <dbReference type="ARBA" id="ARBA00023136"/>
    </source>
</evidence>
<feature type="transmembrane region" description="Helical" evidence="8">
    <location>
        <begin position="75"/>
        <end position="98"/>
    </location>
</feature>
<organism evidence="10 11">
    <name type="scientific">Exophiala bonariae</name>
    <dbReference type="NCBI Taxonomy" id="1690606"/>
    <lineage>
        <taxon>Eukaryota</taxon>
        <taxon>Fungi</taxon>
        <taxon>Dikarya</taxon>
        <taxon>Ascomycota</taxon>
        <taxon>Pezizomycotina</taxon>
        <taxon>Eurotiomycetes</taxon>
        <taxon>Chaetothyriomycetidae</taxon>
        <taxon>Chaetothyriales</taxon>
        <taxon>Herpotrichiellaceae</taxon>
        <taxon>Exophiala</taxon>
    </lineage>
</organism>
<feature type="transmembrane region" description="Helical" evidence="8">
    <location>
        <begin position="199"/>
        <end position="216"/>
    </location>
</feature>
<dbReference type="PROSITE" id="PS50850">
    <property type="entry name" value="MFS"/>
    <property type="match status" value="1"/>
</dbReference>
<keyword evidence="3 7" id="KW-0813">Transport</keyword>
<dbReference type="InterPro" id="IPR050360">
    <property type="entry name" value="MFS_Sugar_Transporters"/>
</dbReference>
<dbReference type="Gene3D" id="1.20.1250.20">
    <property type="entry name" value="MFS general substrate transporter like domains"/>
    <property type="match status" value="1"/>
</dbReference>
<dbReference type="Pfam" id="PF00083">
    <property type="entry name" value="Sugar_tr"/>
    <property type="match status" value="1"/>
</dbReference>
<comment type="similarity">
    <text evidence="2 7">Belongs to the major facilitator superfamily. Sugar transporter (TC 2.A.1.1) family.</text>
</comment>
<evidence type="ECO:0000313" key="11">
    <source>
        <dbReference type="Proteomes" id="UP001358417"/>
    </source>
</evidence>
<evidence type="ECO:0000313" key="10">
    <source>
        <dbReference type="EMBL" id="KAK5047428.1"/>
    </source>
</evidence>
<sequence length="523" mass="57244">MAAMSVAVSEPGNTQLFFHHSEKRQFRWINVVYILVMGLGSIAYGYSASVISTTLVQPGWIASMGLADRTDAKDLIGLTGSMYQVGGLIGTFTMSYFSDRWGRRVGIAIPTTITVICAALLAGSVNIEMFIAFRFFAGMAAYSLVSAVPVWISEVAPPSVRGIFVDLHATMLLIGYMTAAATGYGFWLRNTSASWRGLQAVNIIPAVLLLMALPFLPESPRWLLMQDRRDEAAVVLKKLHSPEEAEVELVQIEYQVRIDRTLPSSYLALLKQPSYRKRAILSFGTVACIQMTGPLVLNNYGPTIYGALGFNVNQQFIYQIGWLATSVGASLVALLLVEHFPRPKLMAFGIQFCLICLACEAALVATYASPKALLTPNQPALRAAVAMLFVHITSFQACLDGTEFVYISEICPTHLRAKGIALGMAGLCVMNIIWLQAAPTAFANIGWKFYLCFIIPGTIGAVWMFLWFPDTRGLPLEEVADIFGDRGELYGTSHQVDSALPQDIAQSVTTENKVPDLNHVEKV</sequence>
<accession>A0AAV9N0A8</accession>
<gene>
    <name evidence="10" type="ORF">LTR84_006524</name>
</gene>
<dbReference type="Proteomes" id="UP001358417">
    <property type="component" value="Unassembled WGS sequence"/>
</dbReference>
<keyword evidence="6 8" id="KW-0472">Membrane</keyword>
<name>A0AAV9N0A8_9EURO</name>
<protein>
    <recommendedName>
        <fullName evidence="9">Major facilitator superfamily (MFS) profile domain-containing protein</fullName>
    </recommendedName>
</protein>
<dbReference type="GO" id="GO:0016020">
    <property type="term" value="C:membrane"/>
    <property type="evidence" value="ECO:0007669"/>
    <property type="project" value="UniProtKB-SubCell"/>
</dbReference>
<dbReference type="NCBIfam" id="TIGR00879">
    <property type="entry name" value="SP"/>
    <property type="match status" value="1"/>
</dbReference>
<feature type="transmembrane region" description="Helical" evidence="8">
    <location>
        <begin position="279"/>
        <end position="297"/>
    </location>
</feature>
<evidence type="ECO:0000256" key="5">
    <source>
        <dbReference type="ARBA" id="ARBA00022989"/>
    </source>
</evidence>
<dbReference type="RefSeq" id="XP_064702972.1">
    <property type="nucleotide sequence ID" value="XM_064850085.1"/>
</dbReference>
<comment type="caution">
    <text evidence="10">The sequence shown here is derived from an EMBL/GenBank/DDBJ whole genome shotgun (WGS) entry which is preliminary data.</text>
</comment>
<keyword evidence="4 8" id="KW-0812">Transmembrane</keyword>
<dbReference type="InterPro" id="IPR005828">
    <property type="entry name" value="MFS_sugar_transport-like"/>
</dbReference>
<dbReference type="InterPro" id="IPR005829">
    <property type="entry name" value="Sugar_transporter_CS"/>
</dbReference>
<keyword evidence="5 8" id="KW-1133">Transmembrane helix</keyword>
<reference evidence="10 11" key="1">
    <citation type="submission" date="2023-08" db="EMBL/GenBank/DDBJ databases">
        <title>Black Yeasts Isolated from many extreme environments.</title>
        <authorList>
            <person name="Coleine C."/>
            <person name="Stajich J.E."/>
            <person name="Selbmann L."/>
        </authorList>
    </citation>
    <scope>NUCLEOTIDE SEQUENCE [LARGE SCALE GENOMIC DNA]</scope>
    <source>
        <strain evidence="10 11">CCFEE 5792</strain>
    </source>
</reference>
<keyword evidence="11" id="KW-1185">Reference proteome</keyword>
<dbReference type="AlphaFoldDB" id="A0AAV9N0A8"/>
<proteinExistence type="inferred from homology"/>
<feature type="transmembrane region" description="Helical" evidence="8">
    <location>
        <begin position="105"/>
        <end position="125"/>
    </location>
</feature>
<feature type="transmembrane region" description="Helical" evidence="8">
    <location>
        <begin position="131"/>
        <end position="152"/>
    </location>
</feature>